<proteinExistence type="predicted"/>
<organism evidence="1 2">
    <name type="scientific">Scutellospora calospora</name>
    <dbReference type="NCBI Taxonomy" id="85575"/>
    <lineage>
        <taxon>Eukaryota</taxon>
        <taxon>Fungi</taxon>
        <taxon>Fungi incertae sedis</taxon>
        <taxon>Mucoromycota</taxon>
        <taxon>Glomeromycotina</taxon>
        <taxon>Glomeromycetes</taxon>
        <taxon>Diversisporales</taxon>
        <taxon>Gigasporaceae</taxon>
        <taxon>Scutellospora</taxon>
    </lineage>
</organism>
<protein>
    <submittedName>
        <fullName evidence="1">196_t:CDS:1</fullName>
    </submittedName>
</protein>
<dbReference type="Proteomes" id="UP000789860">
    <property type="component" value="Unassembled WGS sequence"/>
</dbReference>
<evidence type="ECO:0000313" key="2">
    <source>
        <dbReference type="Proteomes" id="UP000789860"/>
    </source>
</evidence>
<keyword evidence="2" id="KW-1185">Reference proteome</keyword>
<accession>A0ACA9NQZ5</accession>
<sequence length="62" mass="6871">SVPYVDLTTKSKTPYGSEKAAAVLGTTQNDIFYIGGIQQNMTTLDYKTTNNSIYVYKLDAQE</sequence>
<name>A0ACA9NQZ5_9GLOM</name>
<reference evidence="1" key="1">
    <citation type="submission" date="2021-06" db="EMBL/GenBank/DDBJ databases">
        <authorList>
            <person name="Kallberg Y."/>
            <person name="Tangrot J."/>
            <person name="Rosling A."/>
        </authorList>
    </citation>
    <scope>NUCLEOTIDE SEQUENCE</scope>
    <source>
        <strain evidence="1">AU212A</strain>
    </source>
</reference>
<evidence type="ECO:0000313" key="1">
    <source>
        <dbReference type="EMBL" id="CAG8662409.1"/>
    </source>
</evidence>
<gene>
    <name evidence="1" type="ORF">SCALOS_LOCUS9078</name>
</gene>
<feature type="non-terminal residue" evidence="1">
    <location>
        <position position="1"/>
    </location>
</feature>
<comment type="caution">
    <text evidence="1">The sequence shown here is derived from an EMBL/GenBank/DDBJ whole genome shotgun (WGS) entry which is preliminary data.</text>
</comment>
<dbReference type="EMBL" id="CAJVPM010026542">
    <property type="protein sequence ID" value="CAG8662409.1"/>
    <property type="molecule type" value="Genomic_DNA"/>
</dbReference>